<organism evidence="2 3">
    <name type="scientific">Mycobacterium pseudokansasii</name>
    <dbReference type="NCBI Taxonomy" id="2341080"/>
    <lineage>
        <taxon>Bacteria</taxon>
        <taxon>Bacillati</taxon>
        <taxon>Actinomycetota</taxon>
        <taxon>Actinomycetes</taxon>
        <taxon>Mycobacteriales</taxon>
        <taxon>Mycobacteriaceae</taxon>
        <taxon>Mycobacterium</taxon>
    </lineage>
</organism>
<dbReference type="AlphaFoldDB" id="A0A498QNE8"/>
<dbReference type="InterPro" id="IPR011528">
    <property type="entry name" value="NERD"/>
</dbReference>
<evidence type="ECO:0000313" key="2">
    <source>
        <dbReference type="EMBL" id="VBA49182.1"/>
    </source>
</evidence>
<feature type="domain" description="NERD" evidence="1">
    <location>
        <begin position="23"/>
        <end position="137"/>
    </location>
</feature>
<gene>
    <name evidence="2" type="ORF">LAUMK142_01757</name>
</gene>
<evidence type="ECO:0000259" key="1">
    <source>
        <dbReference type="PROSITE" id="PS50965"/>
    </source>
</evidence>
<accession>A0A498QNE8</accession>
<sequence>MQVRDKGMALAVKDGRWVTIAESQFPHERQGLQAVKQKLPDAEPFRAWANFEFRDSRGRWHEVDLLVLARDTLYLIELKHYRGILRGNDHVWMRTGHRAEDSPLLLTRRKAQYFSSLLKDAIRQRGGEQARDRIPYVQELVFLHSPDFECDLPPSSRINLYGLDGHTKTTGLPGISERPLAPARHDPISERDSQVIAGLMKAIGLAPRRQREVGSWIIDEKPLADGDGWQDWPAFHHVNTEDHVRIRFYPAGQGSTKADDHARKQAVTHEYALLSRLTYDGLQAPKDLVSEPELGVGLVFPQPKADTPLDLWLADHQDSLTLENQLDLIARIADIIHYAHRHRVVHRGLNPRSVATATIPAWATTFASTQPSCG</sequence>
<dbReference type="Proteomes" id="UP000268285">
    <property type="component" value="Unassembled WGS sequence"/>
</dbReference>
<dbReference type="PROSITE" id="PS50965">
    <property type="entry name" value="NERD"/>
    <property type="match status" value="1"/>
</dbReference>
<evidence type="ECO:0000313" key="3">
    <source>
        <dbReference type="Proteomes" id="UP000268285"/>
    </source>
</evidence>
<proteinExistence type="predicted"/>
<dbReference type="RefSeq" id="WP_246013620.1">
    <property type="nucleotide sequence ID" value="NZ_UPHU01000001.1"/>
</dbReference>
<keyword evidence="3" id="KW-1185">Reference proteome</keyword>
<dbReference type="SUPFAM" id="SSF56112">
    <property type="entry name" value="Protein kinase-like (PK-like)"/>
    <property type="match status" value="1"/>
</dbReference>
<protein>
    <recommendedName>
        <fullName evidence="1">NERD domain-containing protein</fullName>
    </recommendedName>
</protein>
<reference evidence="2 3" key="1">
    <citation type="submission" date="2018-09" db="EMBL/GenBank/DDBJ databases">
        <authorList>
            <person name="Tagini F."/>
        </authorList>
    </citation>
    <scope>NUCLEOTIDE SEQUENCE [LARGE SCALE GENOMIC DNA]</scope>
    <source>
        <strain evidence="2 3">MK142</strain>
    </source>
</reference>
<dbReference type="InterPro" id="IPR011009">
    <property type="entry name" value="Kinase-like_dom_sf"/>
</dbReference>
<dbReference type="Pfam" id="PF08378">
    <property type="entry name" value="NERD"/>
    <property type="match status" value="1"/>
</dbReference>
<name>A0A498QNE8_9MYCO</name>
<dbReference type="EMBL" id="UPHU01000001">
    <property type="protein sequence ID" value="VBA49182.1"/>
    <property type="molecule type" value="Genomic_DNA"/>
</dbReference>